<evidence type="ECO:0000313" key="8">
    <source>
        <dbReference type="EMBL" id="KAE9989911.1"/>
    </source>
</evidence>
<evidence type="ECO:0000256" key="1">
    <source>
        <dbReference type="ARBA" id="ARBA00010790"/>
    </source>
</evidence>
<dbReference type="Pfam" id="PF00890">
    <property type="entry name" value="FAD_binding_2"/>
    <property type="match status" value="1"/>
</dbReference>
<feature type="signal peptide" evidence="6">
    <location>
        <begin position="1"/>
        <end position="17"/>
    </location>
</feature>
<dbReference type="InterPro" id="IPR012132">
    <property type="entry name" value="GMC_OxRdtase"/>
</dbReference>
<dbReference type="GO" id="GO:0050660">
    <property type="term" value="F:flavin adenine dinucleotide binding"/>
    <property type="evidence" value="ECO:0007669"/>
    <property type="project" value="InterPro"/>
</dbReference>
<feature type="chain" id="PRO_5034657003" description="Glucose-methanol-choline oxidoreductase N-terminal domain-containing protein" evidence="6">
    <location>
        <begin position="18"/>
        <end position="611"/>
    </location>
</feature>
<feature type="binding site" evidence="4">
    <location>
        <position position="236"/>
    </location>
    <ligand>
        <name>FAD</name>
        <dbReference type="ChEBI" id="CHEBI:57692"/>
    </ligand>
</feature>
<dbReference type="PANTHER" id="PTHR47190:SF1">
    <property type="entry name" value="GLUCOSE-METHANOL-CHOLINE OXIDOREDUCTASE N-TERMINAL DOMAIN-CONTAINING PROTEIN"/>
    <property type="match status" value="1"/>
</dbReference>
<comment type="cofactor">
    <cofactor evidence="4">
        <name>FAD</name>
        <dbReference type="ChEBI" id="CHEBI:57692"/>
    </cofactor>
</comment>
<dbReference type="InterPro" id="IPR003953">
    <property type="entry name" value="FAD-dep_OxRdtase_2_FAD-bd"/>
</dbReference>
<feature type="domain" description="Glucose-methanol-choline oxidoreductase N-terminal" evidence="7">
    <location>
        <begin position="273"/>
        <end position="287"/>
    </location>
</feature>
<evidence type="ECO:0000313" key="9">
    <source>
        <dbReference type="Proteomes" id="UP000490939"/>
    </source>
</evidence>
<dbReference type="EMBL" id="WNWR01000162">
    <property type="protein sequence ID" value="KAE9989911.1"/>
    <property type="molecule type" value="Genomic_DNA"/>
</dbReference>
<protein>
    <recommendedName>
        <fullName evidence="7">Glucose-methanol-choline oxidoreductase N-terminal domain-containing protein</fullName>
    </recommendedName>
</protein>
<dbReference type="InterPro" id="IPR000172">
    <property type="entry name" value="GMC_OxRdtase_N"/>
</dbReference>
<dbReference type="InterPro" id="IPR036188">
    <property type="entry name" value="FAD/NAD-bd_sf"/>
</dbReference>
<dbReference type="Gene3D" id="3.50.50.60">
    <property type="entry name" value="FAD/NAD(P)-binding domain"/>
    <property type="match status" value="1"/>
</dbReference>
<dbReference type="GO" id="GO:0016614">
    <property type="term" value="F:oxidoreductase activity, acting on CH-OH group of donors"/>
    <property type="evidence" value="ECO:0007669"/>
    <property type="project" value="InterPro"/>
</dbReference>
<dbReference type="PRINTS" id="PR00420">
    <property type="entry name" value="RNGMNOXGNASE"/>
</dbReference>
<dbReference type="PIRSF" id="PIRSF000137">
    <property type="entry name" value="Alcohol_oxidase"/>
    <property type="match status" value="1"/>
</dbReference>
<keyword evidence="2" id="KW-0285">Flavoprotein</keyword>
<organism evidence="8 9">
    <name type="scientific">Venturia inaequalis</name>
    <name type="common">Apple scab fungus</name>
    <dbReference type="NCBI Taxonomy" id="5025"/>
    <lineage>
        <taxon>Eukaryota</taxon>
        <taxon>Fungi</taxon>
        <taxon>Dikarya</taxon>
        <taxon>Ascomycota</taxon>
        <taxon>Pezizomycotina</taxon>
        <taxon>Dothideomycetes</taxon>
        <taxon>Pleosporomycetidae</taxon>
        <taxon>Venturiales</taxon>
        <taxon>Venturiaceae</taxon>
        <taxon>Venturia</taxon>
    </lineage>
</organism>
<proteinExistence type="inferred from homology"/>
<accession>A0A8H3VK87</accession>
<evidence type="ECO:0000256" key="4">
    <source>
        <dbReference type="PIRSR" id="PIRSR000137-2"/>
    </source>
</evidence>
<dbReference type="PANTHER" id="PTHR47190">
    <property type="entry name" value="DEHYDROGENASE, PUTATIVE-RELATED"/>
    <property type="match status" value="1"/>
</dbReference>
<keyword evidence="6" id="KW-0732">Signal</keyword>
<dbReference type="PROSITE" id="PS00624">
    <property type="entry name" value="GMC_OXRED_2"/>
    <property type="match status" value="1"/>
</dbReference>
<feature type="region of interest" description="Disordered" evidence="5">
    <location>
        <begin position="542"/>
        <end position="573"/>
    </location>
</feature>
<dbReference type="Proteomes" id="UP000490939">
    <property type="component" value="Unassembled WGS sequence"/>
</dbReference>
<evidence type="ECO:0000259" key="7">
    <source>
        <dbReference type="PROSITE" id="PS00624"/>
    </source>
</evidence>
<evidence type="ECO:0000256" key="6">
    <source>
        <dbReference type="SAM" id="SignalP"/>
    </source>
</evidence>
<reference evidence="8 9" key="1">
    <citation type="submission" date="2019-07" db="EMBL/GenBank/DDBJ databases">
        <title>Venturia inaequalis Genome Resource.</title>
        <authorList>
            <person name="Lichtner F.J."/>
        </authorList>
    </citation>
    <scope>NUCLEOTIDE SEQUENCE [LARGE SCALE GENOMIC DNA]</scope>
    <source>
        <strain evidence="8 9">DMI_063113</strain>
    </source>
</reference>
<dbReference type="AlphaFoldDB" id="A0A8H3VK87"/>
<keyword evidence="9" id="KW-1185">Reference proteome</keyword>
<evidence type="ECO:0000256" key="5">
    <source>
        <dbReference type="SAM" id="MobiDB-lite"/>
    </source>
</evidence>
<dbReference type="SUPFAM" id="SSF54373">
    <property type="entry name" value="FAD-linked reductases, C-terminal domain"/>
    <property type="match status" value="1"/>
</dbReference>
<dbReference type="Pfam" id="PF00732">
    <property type="entry name" value="GMC_oxred_N"/>
    <property type="match status" value="1"/>
</dbReference>
<keyword evidence="4" id="KW-0274">FAD</keyword>
<comment type="caution">
    <text evidence="8">The sequence shown here is derived from an EMBL/GenBank/DDBJ whole genome shotgun (WGS) entry which is preliminary data.</text>
</comment>
<comment type="similarity">
    <text evidence="1">Belongs to the GMC oxidoreductase family.</text>
</comment>
<feature type="compositionally biased region" description="Low complexity" evidence="5">
    <location>
        <begin position="549"/>
        <end position="573"/>
    </location>
</feature>
<dbReference type="InterPro" id="IPR053208">
    <property type="entry name" value="GMC_Oxidoreductase_CD"/>
</dbReference>
<keyword evidence="3" id="KW-0560">Oxidoreductase</keyword>
<evidence type="ECO:0000256" key="3">
    <source>
        <dbReference type="ARBA" id="ARBA00023002"/>
    </source>
</evidence>
<gene>
    <name evidence="8" type="ORF">EG327_002098</name>
</gene>
<dbReference type="Gene3D" id="3.30.410.10">
    <property type="entry name" value="Cholesterol Oxidase, domain 2"/>
    <property type="match status" value="1"/>
</dbReference>
<name>A0A8H3VK87_VENIN</name>
<evidence type="ECO:0000256" key="2">
    <source>
        <dbReference type="ARBA" id="ARBA00022630"/>
    </source>
</evidence>
<dbReference type="SUPFAM" id="SSF51905">
    <property type="entry name" value="FAD/NAD(P)-binding domain"/>
    <property type="match status" value="1"/>
</dbReference>
<sequence>MRLLTSFILGGASLAFADWATESWDVIVVGSGPAGIIVADRLSEAGKKTLLIEGGGGSYWTTGGRQQPVWLKGTELSRVDVPGLYKSIYSDQGNLTCRDSIGAFGGCTVGGNSAINAGLFFQPPSSDWDQFFVDGWKSNNVQASVQKVYARLSPSEVYSADKKFYLQSGYDAAKKWLVDGLGYKNVNLNDQSDDKTKVFGRAIFEYSNGQRGGPAITYLQSSLTRSNYHLQTETRVKRVARTNTTATGVIAIVNGRETTVTLNPGGRVILSGGALQSPQILLYSGIGDPTYKDNLTSAGILNGVSDWISNTAVGDGLFDNPNTFIELEGPTIESYVHNYTNPIAADAQQYIDSRSGPYSFASQTSAFWDYIVRPDGTKVGCQGTIDSSGYGEYQSNNTITLNVYGTSGLKSKGKVVLNEKYLPGPSPETYYSDPQDGEDIAQFIFNIFQGLNGSGLTPLNLAANSTKEEIKAYITSWTRYTRGQVKGTNNIHVVDASILEPLTVNPQFGTMIAAERAAELILALKFHCLFLNLDDSYARPNIRGGNRDTNSSSPGAPGSSNATITTGTPTNGGAAAPSVATANVGGSMMVGGGIWRWSGAVAAMCGLASGL</sequence>